<dbReference type="SUPFAM" id="SSF53187">
    <property type="entry name" value="Zn-dependent exopeptidases"/>
    <property type="match status" value="1"/>
</dbReference>
<evidence type="ECO:0000256" key="1">
    <source>
        <dbReference type="ARBA" id="ARBA00022723"/>
    </source>
</evidence>
<dbReference type="PATRIC" id="fig|1073571.4.peg.3993"/>
<accession>A0A0E4HAU6</accession>
<name>A0A0E4HAU6_9BACL</name>
<dbReference type="InterPro" id="IPR050072">
    <property type="entry name" value="Peptidase_M20A"/>
</dbReference>
<dbReference type="PANTHER" id="PTHR43808:SF31">
    <property type="entry name" value="N-ACETYL-L-CITRULLINE DEACETYLASE"/>
    <property type="match status" value="1"/>
</dbReference>
<dbReference type="SUPFAM" id="SSF55031">
    <property type="entry name" value="Bacterial exopeptidase dimerisation domain"/>
    <property type="match status" value="1"/>
</dbReference>
<reference evidence="5" key="1">
    <citation type="submission" date="2015-03" db="EMBL/GenBank/DDBJ databases">
        <authorList>
            <person name="Wibberg D."/>
        </authorList>
    </citation>
    <scope>NUCLEOTIDE SEQUENCE [LARGE SCALE GENOMIC DNA]</scope>
</reference>
<dbReference type="GO" id="GO:0008777">
    <property type="term" value="F:acetylornithine deacetylase activity"/>
    <property type="evidence" value="ECO:0007669"/>
    <property type="project" value="TreeGrafter"/>
</dbReference>
<dbReference type="EMBL" id="LN831776">
    <property type="protein sequence ID" value="CQR56141.1"/>
    <property type="molecule type" value="Genomic_DNA"/>
</dbReference>
<dbReference type="Gene3D" id="3.40.630.10">
    <property type="entry name" value="Zn peptidases"/>
    <property type="match status" value="1"/>
</dbReference>
<sequence length="367" mass="40123">MSILTSPHFRNASADAIVSLARRLIAFQNTSAERINCCTDYCTDWLRQHGLAVRCYEHGGLKSLVAELGTGDPVVVLNGHLDVVPASPEEFIPYVEDGRLFGRGSYDMLGSVAAMMVLMSELATRPPDCRVVLKLVPDEESGGELGTGHLVRQLGLVGDVAICGEPTNLNIAVQAKGILQVTIDVPGLAAHGSRPWLGKNAILEALRHFQAIASLRFFQESTPFFPQPSLNLAKIQAGTVFNQVPDLCRLSIDIRYLPGQDPAAILAAIREAVPQSEVNVHFEGSPVNTQISDRWVKKLRHHAGSHFFGQDGSADTRFYAEQGIPAVEFGPSGANHHGPGEYVLIDSMLRYKEILKEFITHIREEEQ</sequence>
<evidence type="ECO:0000259" key="3">
    <source>
        <dbReference type="Pfam" id="PF07687"/>
    </source>
</evidence>
<proteinExistence type="predicted"/>
<dbReference type="Pfam" id="PF07687">
    <property type="entry name" value="M20_dimer"/>
    <property type="match status" value="1"/>
</dbReference>
<dbReference type="KEGG" id="pri:PRIO_3738"/>
<organism evidence="4 5">
    <name type="scientific">Paenibacillus riograndensis SBR5</name>
    <dbReference type="NCBI Taxonomy" id="1073571"/>
    <lineage>
        <taxon>Bacteria</taxon>
        <taxon>Bacillati</taxon>
        <taxon>Bacillota</taxon>
        <taxon>Bacilli</taxon>
        <taxon>Bacillales</taxon>
        <taxon>Paenibacillaceae</taxon>
        <taxon>Paenibacillus</taxon>
        <taxon>Paenibacillus sonchi group</taxon>
    </lineage>
</organism>
<dbReference type="Pfam" id="PF01546">
    <property type="entry name" value="Peptidase_M20"/>
    <property type="match status" value="1"/>
</dbReference>
<dbReference type="PANTHER" id="PTHR43808">
    <property type="entry name" value="ACETYLORNITHINE DEACETYLASE"/>
    <property type="match status" value="1"/>
</dbReference>
<dbReference type="InterPro" id="IPR036264">
    <property type="entry name" value="Bact_exopeptidase_dim_dom"/>
</dbReference>
<keyword evidence="2" id="KW-0378">Hydrolase</keyword>
<dbReference type="InterPro" id="IPR011650">
    <property type="entry name" value="Peptidase_M20_dimer"/>
</dbReference>
<gene>
    <name evidence="4" type="ORF">PRIO_3738</name>
</gene>
<dbReference type="STRING" id="483937.AMQ84_09575"/>
<evidence type="ECO:0000313" key="4">
    <source>
        <dbReference type="EMBL" id="CQR56141.1"/>
    </source>
</evidence>
<dbReference type="GO" id="GO:0046872">
    <property type="term" value="F:metal ion binding"/>
    <property type="evidence" value="ECO:0007669"/>
    <property type="project" value="UniProtKB-KW"/>
</dbReference>
<dbReference type="Gene3D" id="3.30.70.360">
    <property type="match status" value="1"/>
</dbReference>
<dbReference type="Proteomes" id="UP000033163">
    <property type="component" value="Chromosome I"/>
</dbReference>
<keyword evidence="1" id="KW-0479">Metal-binding</keyword>
<protein>
    <recommendedName>
        <fullName evidence="3">Peptidase M20 dimerisation domain-containing protein</fullName>
    </recommendedName>
</protein>
<evidence type="ECO:0000256" key="2">
    <source>
        <dbReference type="ARBA" id="ARBA00022801"/>
    </source>
</evidence>
<dbReference type="InterPro" id="IPR002933">
    <property type="entry name" value="Peptidase_M20"/>
</dbReference>
<dbReference type="RefSeq" id="WP_020432212.1">
    <property type="nucleotide sequence ID" value="NZ_AGBD01001431.1"/>
</dbReference>
<feature type="domain" description="Peptidase M20 dimerisation" evidence="3">
    <location>
        <begin position="175"/>
        <end position="275"/>
    </location>
</feature>
<evidence type="ECO:0000313" key="5">
    <source>
        <dbReference type="Proteomes" id="UP000033163"/>
    </source>
</evidence>
<dbReference type="HOGENOM" id="CLU_021802_2_0_9"/>
<dbReference type="AlphaFoldDB" id="A0A0E4HAU6"/>
<dbReference type="GO" id="GO:0006526">
    <property type="term" value="P:L-arginine biosynthetic process"/>
    <property type="evidence" value="ECO:0007669"/>
    <property type="project" value="TreeGrafter"/>
</dbReference>